<protein>
    <submittedName>
        <fullName evidence="2">Uncharacterized protein</fullName>
    </submittedName>
</protein>
<reference evidence="2 3" key="1">
    <citation type="submission" date="2020-06" db="EMBL/GenBank/DDBJ databases">
        <authorList>
            <person name="Li R."/>
            <person name="Bekaert M."/>
        </authorList>
    </citation>
    <scope>NUCLEOTIDE SEQUENCE [LARGE SCALE GENOMIC DNA]</scope>
    <source>
        <strain evidence="3">wild</strain>
    </source>
</reference>
<name>A0A6J8CP45_MYTCO</name>
<accession>A0A6J8CP45</accession>
<dbReference type="OrthoDB" id="6193428at2759"/>
<sequence>MDNCIFCYKLIENGELTVKLGKKGYDNINKISSDRQQEILTVLTLQFTIIADVITLTLDRRDRKRNVIIISVNTDGLDRPCMHIFRHDNEAHGYDITCVTSCIFSVYSRHQERLLELGYPGAKAALKDDAIPDIPVVVDAEKGPSSPKKPRSAFEKRQKRQVLEEAFNDSLDKFLDSIDIETESSPTHDSMDNREEEEIPGDIQKNIRDNCF</sequence>
<dbReference type="EMBL" id="CACVKT020005864">
    <property type="protein sequence ID" value="CAC5398253.1"/>
    <property type="molecule type" value="Genomic_DNA"/>
</dbReference>
<feature type="region of interest" description="Disordered" evidence="1">
    <location>
        <begin position="178"/>
        <end position="212"/>
    </location>
</feature>
<evidence type="ECO:0000313" key="3">
    <source>
        <dbReference type="Proteomes" id="UP000507470"/>
    </source>
</evidence>
<evidence type="ECO:0000256" key="1">
    <source>
        <dbReference type="SAM" id="MobiDB-lite"/>
    </source>
</evidence>
<dbReference type="Proteomes" id="UP000507470">
    <property type="component" value="Unassembled WGS sequence"/>
</dbReference>
<feature type="region of interest" description="Disordered" evidence="1">
    <location>
        <begin position="138"/>
        <end position="159"/>
    </location>
</feature>
<evidence type="ECO:0000313" key="2">
    <source>
        <dbReference type="EMBL" id="CAC5398253.1"/>
    </source>
</evidence>
<keyword evidence="3" id="KW-1185">Reference proteome</keyword>
<dbReference type="AlphaFoldDB" id="A0A6J8CP45"/>
<organism evidence="2 3">
    <name type="scientific">Mytilus coruscus</name>
    <name type="common">Sea mussel</name>
    <dbReference type="NCBI Taxonomy" id="42192"/>
    <lineage>
        <taxon>Eukaryota</taxon>
        <taxon>Metazoa</taxon>
        <taxon>Spiralia</taxon>
        <taxon>Lophotrochozoa</taxon>
        <taxon>Mollusca</taxon>
        <taxon>Bivalvia</taxon>
        <taxon>Autobranchia</taxon>
        <taxon>Pteriomorphia</taxon>
        <taxon>Mytilida</taxon>
        <taxon>Mytiloidea</taxon>
        <taxon>Mytilidae</taxon>
        <taxon>Mytilinae</taxon>
        <taxon>Mytilus</taxon>
    </lineage>
</organism>
<gene>
    <name evidence="2" type="ORF">MCOR_32634</name>
</gene>
<proteinExistence type="predicted"/>